<gene>
    <name evidence="1" type="ORF">SAMN06297397_2295</name>
</gene>
<sequence length="337" mass="36695">MKKLFGILLALALLLGCTAAFADPITLTYAEVNPVPATLEENAEKGSVVSDVAWAFKTKLEELSAGEIVVDLQGGGVLGSEKEVLANILGGDTSADIVRISAFALNQYGAKKSVFLTLPYVFGSEEHYWKFVKSDLAKEMLAEAKEVGQPWTGLAYGEEGYRHFFSKVDIKTIEDLKGLKIRVSDDPIMTGLLQGLGASFTPVSFGELYSALQTGVVDCAEQPITNYLSNSFQEVAPYMLRDGHTLGTIELIATDSCFDKLSDEQKAMVQEAADYAMAECEKSVMARQEDAYNKLIEMGCTVNEVEDKSVWQEATKAVLEANIAGMEEIYEAIMALQ</sequence>
<evidence type="ECO:0000313" key="2">
    <source>
        <dbReference type="Proteomes" id="UP000192328"/>
    </source>
</evidence>
<protein>
    <submittedName>
        <fullName evidence="1">TRAP-type C4-dicarboxylate transport system, substrate-binding protein</fullName>
    </submittedName>
</protein>
<evidence type="ECO:0000313" key="1">
    <source>
        <dbReference type="EMBL" id="SMC73943.1"/>
    </source>
</evidence>
<proteinExistence type="predicted"/>
<reference evidence="1" key="1">
    <citation type="submission" date="2017-04" db="EMBL/GenBank/DDBJ databases">
        <authorList>
            <person name="Varghese N."/>
            <person name="Submissions S."/>
        </authorList>
    </citation>
    <scope>NUCLEOTIDE SEQUENCE</scope>
    <source>
        <strain evidence="1">WTE2008</strain>
    </source>
</reference>
<organism evidence="1 2">
    <name type="scientific">Aristaeella lactis</name>
    <dbReference type="NCBI Taxonomy" id="3046383"/>
    <lineage>
        <taxon>Bacteria</taxon>
        <taxon>Bacillati</taxon>
        <taxon>Bacillota</taxon>
        <taxon>Clostridia</taxon>
        <taxon>Eubacteriales</taxon>
        <taxon>Aristaeellaceae</taxon>
        <taxon>Aristaeella</taxon>
    </lineage>
</organism>
<keyword evidence="2" id="KW-1185">Reference proteome</keyword>
<comment type="caution">
    <text evidence="1">The sequence shown here is derived from an EMBL/GenBank/DDBJ whole genome shotgun (WGS) entry which is preliminary data.</text>
</comment>
<name>A0AC61PN37_9FIRM</name>
<accession>A0AC61PN37</accession>
<dbReference type="Proteomes" id="UP000192328">
    <property type="component" value="Unassembled WGS sequence"/>
</dbReference>
<dbReference type="EMBL" id="FWXZ01000004">
    <property type="protein sequence ID" value="SMC73943.1"/>
    <property type="molecule type" value="Genomic_DNA"/>
</dbReference>